<keyword evidence="1" id="KW-1133">Transmembrane helix</keyword>
<feature type="transmembrane region" description="Helical" evidence="1">
    <location>
        <begin position="61"/>
        <end position="84"/>
    </location>
</feature>
<dbReference type="EMBL" id="CP099425">
    <property type="protein sequence ID" value="USW56495.1"/>
    <property type="molecule type" value="Genomic_DNA"/>
</dbReference>
<keyword evidence="3" id="KW-1185">Reference proteome</keyword>
<reference evidence="2" key="1">
    <citation type="submission" date="2022-06" db="EMBL/GenBank/DDBJ databases">
        <title>Complete genome sequences of two strains of the flax pathogen Septoria linicola.</title>
        <authorList>
            <person name="Lapalu N."/>
            <person name="Simon A."/>
            <person name="Demenou B."/>
            <person name="Paumier D."/>
            <person name="Guillot M.-P."/>
            <person name="Gout L."/>
            <person name="Valade R."/>
        </authorList>
    </citation>
    <scope>NUCLEOTIDE SEQUENCE</scope>
    <source>
        <strain evidence="2">SE15195</strain>
    </source>
</reference>
<proteinExistence type="predicted"/>
<dbReference type="AlphaFoldDB" id="A0A9Q9AWM4"/>
<gene>
    <name evidence="2" type="ORF">Slin15195_G098140</name>
</gene>
<evidence type="ECO:0000313" key="3">
    <source>
        <dbReference type="Proteomes" id="UP001056384"/>
    </source>
</evidence>
<accession>A0A9Q9AWM4</accession>
<keyword evidence="1" id="KW-0472">Membrane</keyword>
<organism evidence="2 3">
    <name type="scientific">Septoria linicola</name>
    <dbReference type="NCBI Taxonomy" id="215465"/>
    <lineage>
        <taxon>Eukaryota</taxon>
        <taxon>Fungi</taxon>
        <taxon>Dikarya</taxon>
        <taxon>Ascomycota</taxon>
        <taxon>Pezizomycotina</taxon>
        <taxon>Dothideomycetes</taxon>
        <taxon>Dothideomycetidae</taxon>
        <taxon>Mycosphaerellales</taxon>
        <taxon>Mycosphaerellaceae</taxon>
        <taxon>Septoria</taxon>
    </lineage>
</organism>
<evidence type="ECO:0000256" key="1">
    <source>
        <dbReference type="SAM" id="Phobius"/>
    </source>
</evidence>
<name>A0A9Q9AWM4_9PEZI</name>
<protein>
    <submittedName>
        <fullName evidence="2">Uncharacterized protein</fullName>
    </submittedName>
</protein>
<evidence type="ECO:0000313" key="2">
    <source>
        <dbReference type="EMBL" id="USW56495.1"/>
    </source>
</evidence>
<keyword evidence="1" id="KW-0812">Transmembrane</keyword>
<sequence>MAGGHQEPDLIYLEHAIRSRNTDVLRHAADSQRHHIVPRSDTTSCYDELPSHQVIISRTTLIATIAICSIITLASIIALSSVLIKKWRSAKERRAAKSWGRQSLFLEKDRRRFSYATKGVDDSYTQQYRGVLGTAVENPEMGSDEPLEMGMGRRASLWEIDGAEKESLRVKVVDVDGMDDVDLENGAMTRKFEVVDGRVREKNGGGRKKLDCVKRKSLFWFESGGVWMPKR</sequence>
<dbReference type="Proteomes" id="UP001056384">
    <property type="component" value="Chromosome 8"/>
</dbReference>